<dbReference type="InterPro" id="IPR056250">
    <property type="entry name" value="AEP-like"/>
</dbReference>
<sequence length="132" mass="14849">MIDGAPAGHELAFHSDVRLSSGETRHVVMVDMATSSKAHLDKLRAFLGDNFFQRITWYASGRSFHGYGEDLLSSDEWVKFMGLLLLVNKPHMEPTVDPRWIGHRLLAGFSALRWTKNTSHYLLPPSLVDGGR</sequence>
<evidence type="ECO:0000313" key="1">
    <source>
        <dbReference type="EMBL" id="ABO53274.1"/>
    </source>
</evidence>
<dbReference type="EMBL" id="CP000614">
    <property type="protein sequence ID" value="ABO53274.1"/>
    <property type="molecule type" value="Genomic_DNA"/>
</dbReference>
<name>A4JAH1_BURVG</name>
<protein>
    <submittedName>
        <fullName evidence="1">Uncharacterized protein</fullName>
    </submittedName>
</protein>
<evidence type="ECO:0000313" key="2">
    <source>
        <dbReference type="Proteomes" id="UP000002287"/>
    </source>
</evidence>
<gene>
    <name evidence="1" type="ordered locus">Bcep1808_0258</name>
</gene>
<dbReference type="AlphaFoldDB" id="A4JAH1"/>
<proteinExistence type="predicted"/>
<dbReference type="eggNOG" id="ENOG503102Z">
    <property type="taxonomic scope" value="Bacteria"/>
</dbReference>
<organism evidence="1 2">
    <name type="scientific">Burkholderia vietnamiensis (strain G4 / LMG 22486)</name>
    <name type="common">Burkholderia cepacia (strain R1808)</name>
    <dbReference type="NCBI Taxonomy" id="269482"/>
    <lineage>
        <taxon>Bacteria</taxon>
        <taxon>Pseudomonadati</taxon>
        <taxon>Pseudomonadota</taxon>
        <taxon>Betaproteobacteria</taxon>
        <taxon>Burkholderiales</taxon>
        <taxon>Burkholderiaceae</taxon>
        <taxon>Burkholderia</taxon>
        <taxon>Burkholderia cepacia complex</taxon>
    </lineage>
</organism>
<dbReference type="Pfam" id="PF24387">
    <property type="entry name" value="AEP-like"/>
    <property type="match status" value="1"/>
</dbReference>
<accession>A4JAH1</accession>
<dbReference type="KEGG" id="bvi:Bcep1808_0258"/>
<dbReference type="HOGENOM" id="CLU_122707_0_0_4"/>
<reference evidence="2" key="1">
    <citation type="submission" date="2007-03" db="EMBL/GenBank/DDBJ databases">
        <title>Complete sequence of chromosome 1 of Burkholderia vietnamiensis G4.</title>
        <authorList>
            <consortium name="US DOE Joint Genome Institute"/>
            <person name="Copeland A."/>
            <person name="Lucas S."/>
            <person name="Lapidus A."/>
            <person name="Barry K."/>
            <person name="Detter J.C."/>
            <person name="Glavina del Rio T."/>
            <person name="Hammon N."/>
            <person name="Israni S."/>
            <person name="Dalin E."/>
            <person name="Tice H."/>
            <person name="Pitluck S."/>
            <person name="Chain P."/>
            <person name="Malfatti S."/>
            <person name="Shin M."/>
            <person name="Vergez L."/>
            <person name="Schmutz J."/>
            <person name="Larimer F."/>
            <person name="Land M."/>
            <person name="Hauser L."/>
            <person name="Kyrpides N."/>
            <person name="Tiedje J."/>
            <person name="Richardson P."/>
        </authorList>
    </citation>
    <scope>NUCLEOTIDE SEQUENCE [LARGE SCALE GENOMIC DNA]</scope>
    <source>
        <strain evidence="2">G4 / LMG 22486</strain>
    </source>
</reference>
<dbReference type="Proteomes" id="UP000002287">
    <property type="component" value="Chromosome 1"/>
</dbReference>